<name>A0A5P2FWT6_9BACT</name>
<comment type="similarity">
    <text evidence="1 2">Belongs to the outer membrane factor (OMF) (TC 1.B.17) family.</text>
</comment>
<keyword evidence="2" id="KW-0812">Transmembrane</keyword>
<dbReference type="PANTHER" id="PTHR30203:SF33">
    <property type="entry name" value="BLR4455 PROTEIN"/>
    <property type="match status" value="1"/>
</dbReference>
<keyword evidence="2" id="KW-1134">Transmembrane beta strand</keyword>
<dbReference type="RefSeq" id="WP_131328534.1">
    <property type="nucleotide sequence ID" value="NZ_CP044016.1"/>
</dbReference>
<gene>
    <name evidence="3" type="ORF">E0W69_002840</name>
</gene>
<evidence type="ECO:0000256" key="1">
    <source>
        <dbReference type="ARBA" id="ARBA00007613"/>
    </source>
</evidence>
<dbReference type="PROSITE" id="PS51257">
    <property type="entry name" value="PROKAR_LIPOPROTEIN"/>
    <property type="match status" value="1"/>
</dbReference>
<reference evidence="3 4" key="1">
    <citation type="submission" date="2019-09" db="EMBL/GenBank/DDBJ databases">
        <title>Complete genome sequence of Arachidicoccus sp. B3-10 isolated from apple orchard soil.</title>
        <authorList>
            <person name="Kim H.S."/>
            <person name="Han K.-I."/>
            <person name="Suh M.K."/>
            <person name="Lee K.C."/>
            <person name="Eom M.K."/>
            <person name="Kim J.-S."/>
            <person name="Kang S.W."/>
            <person name="Sin Y."/>
            <person name="Lee J.-S."/>
        </authorList>
    </citation>
    <scope>NUCLEOTIDE SEQUENCE [LARGE SCALE GENOMIC DNA]</scope>
    <source>
        <strain evidence="3 4">B3-10</strain>
    </source>
</reference>
<dbReference type="NCBIfam" id="TIGR01845">
    <property type="entry name" value="outer_NodT"/>
    <property type="match status" value="1"/>
</dbReference>
<dbReference type="Gene3D" id="1.20.1600.10">
    <property type="entry name" value="Outer membrane efflux proteins (OEP)"/>
    <property type="match status" value="1"/>
</dbReference>
<evidence type="ECO:0000313" key="3">
    <source>
        <dbReference type="EMBL" id="QES87645.1"/>
    </source>
</evidence>
<dbReference type="Pfam" id="PF02321">
    <property type="entry name" value="OEP"/>
    <property type="match status" value="2"/>
</dbReference>
<accession>A0A5P2FWT6</accession>
<evidence type="ECO:0000313" key="4">
    <source>
        <dbReference type="Proteomes" id="UP000292424"/>
    </source>
</evidence>
<dbReference type="OrthoDB" id="9770517at2"/>
<dbReference type="Proteomes" id="UP000292424">
    <property type="component" value="Chromosome"/>
</dbReference>
<proteinExistence type="inferred from homology"/>
<dbReference type="SUPFAM" id="SSF56954">
    <property type="entry name" value="Outer membrane efflux proteins (OEP)"/>
    <property type="match status" value="1"/>
</dbReference>
<keyword evidence="4" id="KW-1185">Reference proteome</keyword>
<dbReference type="GO" id="GO:0015562">
    <property type="term" value="F:efflux transmembrane transporter activity"/>
    <property type="evidence" value="ECO:0007669"/>
    <property type="project" value="InterPro"/>
</dbReference>
<evidence type="ECO:0000256" key="2">
    <source>
        <dbReference type="RuleBase" id="RU362097"/>
    </source>
</evidence>
<keyword evidence="2" id="KW-0449">Lipoprotein</keyword>
<keyword evidence="2" id="KW-0472">Membrane</keyword>
<dbReference type="EMBL" id="CP044016">
    <property type="protein sequence ID" value="QES87645.1"/>
    <property type="molecule type" value="Genomic_DNA"/>
</dbReference>
<dbReference type="GO" id="GO:0005886">
    <property type="term" value="C:plasma membrane"/>
    <property type="evidence" value="ECO:0007669"/>
    <property type="project" value="UniProtKB-SubCell"/>
</dbReference>
<dbReference type="InterPro" id="IPR003423">
    <property type="entry name" value="OMP_efflux"/>
</dbReference>
<protein>
    <submittedName>
        <fullName evidence="3">Efflux transporter outer membrane subunit</fullName>
    </submittedName>
</protein>
<dbReference type="Gene3D" id="2.20.200.10">
    <property type="entry name" value="Outer membrane efflux proteins (OEP)"/>
    <property type="match status" value="1"/>
</dbReference>
<comment type="subcellular location">
    <subcellularLocation>
        <location evidence="2">Cell membrane</location>
        <topology evidence="2">Lipid-anchor</topology>
    </subcellularLocation>
</comment>
<sequence>MKKINKVIFIFFILGLLLSCKVSKDIQLPSADLPTTFDQTAPTDSVGIGSISWKRFFSDSILSALIDSALRKNYDMAIALKNIEAASQIIKQSKWNNIPTVDFNTTIASNRPSKNSLNGLTASKFLGTNHIDDYSIGVGVSWAPDIWGKIRNLNKSALANYLQTKEVRNVLQTDLIASVSKGYINLLMLDEQLRIAKNSLALNDTTVSIANAMYDFGQASLLAVQQAKAQLLSVAELIPVIEQEIAIQENALHVLSSNMPGTHIYRSRLDAIKFSDSLSTGIPTIAIRQRPDVRKCEFELLNENAKVGIAKAQLYPAVNITARGGLESLKASNWFSMPNSLFGLVSGSLLQPLLQHKELRTQYSVAKIEREKSVINFKQTVLSAVGEVSDAMQKIEKLKQQDQIVGARVAMLHDATSNINQLFQNGMVNYLEVINAESNALDGDLEQMSVKQKKLSAIADLYRSLGGGIF</sequence>
<dbReference type="InterPro" id="IPR010131">
    <property type="entry name" value="MdtP/NodT-like"/>
</dbReference>
<dbReference type="AlphaFoldDB" id="A0A5P2FWT6"/>
<keyword evidence="2" id="KW-0564">Palmitate</keyword>
<dbReference type="PANTHER" id="PTHR30203">
    <property type="entry name" value="OUTER MEMBRANE CATION EFFLUX PROTEIN"/>
    <property type="match status" value="1"/>
</dbReference>
<dbReference type="KEGG" id="arac:E0W69_002840"/>
<organism evidence="3 4">
    <name type="scientific">Rhizosphaericola mali</name>
    <dbReference type="NCBI Taxonomy" id="2545455"/>
    <lineage>
        <taxon>Bacteria</taxon>
        <taxon>Pseudomonadati</taxon>
        <taxon>Bacteroidota</taxon>
        <taxon>Chitinophagia</taxon>
        <taxon>Chitinophagales</taxon>
        <taxon>Chitinophagaceae</taxon>
        <taxon>Rhizosphaericola</taxon>
    </lineage>
</organism>